<dbReference type="AlphaFoldDB" id="A0A5M3YUW1"/>
<evidence type="ECO:0000313" key="2">
    <source>
        <dbReference type="EMBL" id="GFF14164.1"/>
    </source>
</evidence>
<sequence>MSSQPKIKWRRGLKFPSLEEGRAALIQHTIDQQQSFRVDKSDHKRFFTRCLSGQGCPYRVRLYVRRDTVQAQVNEYKPEHTCSPDTHVGWVPPANTQIQPEANGTESEATSQNEPDNAMSQDKLEEMMKPDISDQAAIAEANQFLEDLQIGDNAGAQDPNTDLGQASLVEAASAPNDGSTKKKNKKKKKKKDRKAKAKAKKAQSAKNLEGTQEPVQQELLAVPKVATYDKGLQTRREVLGSEHVDRSLSSNSNAFSRPMQDLVTEWAWGNVWNREGLSRQQRSLLNIGLLTALNRTPELAVHIRGAINNGLSELEIREAIIHSTVYCGAPAGMEATRTAERVLREMEEKGEHKRVLV</sequence>
<dbReference type="Proteomes" id="UP000452235">
    <property type="component" value="Unassembled WGS sequence"/>
</dbReference>
<proteinExistence type="predicted"/>
<dbReference type="VEuPathDB" id="FungiDB:ATEG_00215"/>
<dbReference type="InterPro" id="IPR029032">
    <property type="entry name" value="AhpD-like"/>
</dbReference>
<feature type="compositionally biased region" description="Basic residues" evidence="1">
    <location>
        <begin position="181"/>
        <end position="203"/>
    </location>
</feature>
<feature type="compositionally biased region" description="Polar residues" evidence="1">
    <location>
        <begin position="94"/>
        <end position="117"/>
    </location>
</feature>
<dbReference type="InterPro" id="IPR052512">
    <property type="entry name" value="4CMD/NDH-1_regulator"/>
</dbReference>
<dbReference type="Gene3D" id="1.20.1290.10">
    <property type="entry name" value="AhpD-like"/>
    <property type="match status" value="1"/>
</dbReference>
<evidence type="ECO:0000256" key="1">
    <source>
        <dbReference type="SAM" id="MobiDB-lite"/>
    </source>
</evidence>
<dbReference type="OrthoDB" id="104509at2759"/>
<gene>
    <name evidence="2" type="ORF">ATEIFO6365_0003021700</name>
</gene>
<organism evidence="2 3">
    <name type="scientific">Aspergillus terreus</name>
    <dbReference type="NCBI Taxonomy" id="33178"/>
    <lineage>
        <taxon>Eukaryota</taxon>
        <taxon>Fungi</taxon>
        <taxon>Dikarya</taxon>
        <taxon>Ascomycota</taxon>
        <taxon>Pezizomycotina</taxon>
        <taxon>Eurotiomycetes</taxon>
        <taxon>Eurotiomycetidae</taxon>
        <taxon>Eurotiales</taxon>
        <taxon>Aspergillaceae</taxon>
        <taxon>Aspergillus</taxon>
        <taxon>Aspergillus subgen. Circumdati</taxon>
    </lineage>
</organism>
<dbReference type="PANTHER" id="PTHR33570">
    <property type="entry name" value="4-CARBOXYMUCONOLACTONE DECARBOXYLASE FAMILY PROTEIN"/>
    <property type="match status" value="1"/>
</dbReference>
<reference evidence="2 3" key="1">
    <citation type="submission" date="2020-01" db="EMBL/GenBank/DDBJ databases">
        <title>Aspergillus terreus IFO 6365 whole genome shotgun sequence.</title>
        <authorList>
            <person name="Kanamasa S."/>
            <person name="Takahashi H."/>
        </authorList>
    </citation>
    <scope>NUCLEOTIDE SEQUENCE [LARGE SCALE GENOMIC DNA]</scope>
    <source>
        <strain evidence="2 3">IFO 6365</strain>
    </source>
</reference>
<dbReference type="Pfam" id="PF02627">
    <property type="entry name" value="CMD"/>
    <property type="match status" value="1"/>
</dbReference>
<dbReference type="GO" id="GO:0051920">
    <property type="term" value="F:peroxiredoxin activity"/>
    <property type="evidence" value="ECO:0007669"/>
    <property type="project" value="InterPro"/>
</dbReference>
<dbReference type="Pfam" id="PF03108">
    <property type="entry name" value="DBD_Tnp_Mut"/>
    <property type="match status" value="1"/>
</dbReference>
<comment type="caution">
    <text evidence="2">The sequence shown here is derived from an EMBL/GenBank/DDBJ whole genome shotgun (WGS) entry which is preliminary data.</text>
</comment>
<feature type="region of interest" description="Disordered" evidence="1">
    <location>
        <begin position="83"/>
        <end position="117"/>
    </location>
</feature>
<accession>A0A5M3YUW1</accession>
<dbReference type="InterPro" id="IPR004332">
    <property type="entry name" value="Transposase_MuDR"/>
</dbReference>
<name>A0A5M3YUW1_ASPTE</name>
<keyword evidence="3" id="KW-1185">Reference proteome</keyword>
<feature type="region of interest" description="Disordered" evidence="1">
    <location>
        <begin position="170"/>
        <end position="212"/>
    </location>
</feature>
<dbReference type="EMBL" id="BLJY01000003">
    <property type="protein sequence ID" value="GFF14164.1"/>
    <property type="molecule type" value="Genomic_DNA"/>
</dbReference>
<protein>
    <submittedName>
        <fullName evidence="2">4-carboxymuconolactone decarboxylase</fullName>
    </submittedName>
</protein>
<dbReference type="PANTHER" id="PTHR33570:SF2">
    <property type="entry name" value="CARBOXYMUCONOLACTONE DECARBOXYLASE-LIKE DOMAIN-CONTAINING PROTEIN"/>
    <property type="match status" value="1"/>
</dbReference>
<dbReference type="SUPFAM" id="SSF69118">
    <property type="entry name" value="AhpD-like"/>
    <property type="match status" value="1"/>
</dbReference>
<dbReference type="InterPro" id="IPR003779">
    <property type="entry name" value="CMD-like"/>
</dbReference>
<evidence type="ECO:0000313" key="3">
    <source>
        <dbReference type="Proteomes" id="UP000452235"/>
    </source>
</evidence>